<gene>
    <name evidence="9" type="ORF">PVAND_009047</name>
</gene>
<dbReference type="OrthoDB" id="8050636at2759"/>
<sequence>MAITFERIEIRYSKKRRKKDNKNFGLNVFKITFACLIVFLALFVEISCEYVKYKALKDTLDVEPTEPISKSIADVIDEFYIKNNIDFDFIIYGNRTNHINDVINGIKETFPTTLKHIPDIEKWDHKLSRSAIFFMNSLTELEILHNHSFYTSFGTQFRNLEIKKFKFLIYIEETKSFETVENITQSIRHLAIGMLSDMSYYEFLIFNDENKIVLAANVFYSENKCREINLRKLNKFYKNTQKWDENLDNFDHYANFHGCMVNFRIPTFYEYFIEGVKSFSVLNESLSEKNIKFVGVINALLETVAKKHNFTIHYTLKDNNKVWRSKNYNLTDQNSFGIEINTNPVFYGFNYIYNSQPIDSYDFYFLISYNDFYTNYEKLIFPFDTTTWILIFFTFTLTFGSILGLHFCPHWIKLIVFGEGINNPAYNALGIFFGISQLRLPNESFCRAIFIIYLWYCLIIRTCWQSMMFEFMTTDMRKPLPQLIEHFLSMNYTMVWDIITTGYMYSETFTDANRPKDLMLYNNFEEYFSLYEAALNFDTKSKYAFFVNTHIHAILNSTFKNSLPVMKNERITKQSTISMIERTFITQLIDDTINKLMPSGILQHENDYSMWYMHRPVDVEVKDPRRILSMFDLEFGFVIFLGFLGLSIVVFICELHALYLKRQLRNLLGLYEFIRVIREKLKDYHDRW</sequence>
<keyword evidence="10" id="KW-1185">Reference proteome</keyword>
<evidence type="ECO:0000256" key="7">
    <source>
        <dbReference type="ARBA" id="ARBA00023180"/>
    </source>
</evidence>
<evidence type="ECO:0000256" key="4">
    <source>
        <dbReference type="ARBA" id="ARBA00022989"/>
    </source>
</evidence>
<evidence type="ECO:0000313" key="10">
    <source>
        <dbReference type="Proteomes" id="UP001107558"/>
    </source>
</evidence>
<keyword evidence="2" id="KW-1003">Cell membrane</keyword>
<protein>
    <recommendedName>
        <fullName evidence="11">Ionotropic receptor</fullName>
    </recommendedName>
</protein>
<dbReference type="GO" id="GO:0005886">
    <property type="term" value="C:plasma membrane"/>
    <property type="evidence" value="ECO:0007669"/>
    <property type="project" value="UniProtKB-SubCell"/>
</dbReference>
<feature type="transmembrane region" description="Helical" evidence="8">
    <location>
        <begin position="388"/>
        <end position="408"/>
    </location>
</feature>
<evidence type="ECO:0000313" key="9">
    <source>
        <dbReference type="EMBL" id="KAG5679482.1"/>
    </source>
</evidence>
<evidence type="ECO:0000256" key="8">
    <source>
        <dbReference type="SAM" id="Phobius"/>
    </source>
</evidence>
<comment type="subcellular location">
    <subcellularLocation>
        <location evidence="1">Cell membrane</location>
        <topology evidence="1">Multi-pass membrane protein</topology>
    </subcellularLocation>
</comment>
<reference evidence="9" key="1">
    <citation type="submission" date="2021-03" db="EMBL/GenBank/DDBJ databases">
        <title>Chromosome level genome of the anhydrobiotic midge Polypedilum vanderplanki.</title>
        <authorList>
            <person name="Yoshida Y."/>
            <person name="Kikawada T."/>
            <person name="Gusev O."/>
        </authorList>
    </citation>
    <scope>NUCLEOTIDE SEQUENCE</scope>
    <source>
        <strain evidence="9">NIAS01</strain>
        <tissue evidence="9">Whole body or cell culture</tissue>
    </source>
</reference>
<evidence type="ECO:0000256" key="1">
    <source>
        <dbReference type="ARBA" id="ARBA00004651"/>
    </source>
</evidence>
<dbReference type="AlphaFoldDB" id="A0A9J6CBP7"/>
<evidence type="ECO:0000256" key="3">
    <source>
        <dbReference type="ARBA" id="ARBA00022692"/>
    </source>
</evidence>
<accession>A0A9J6CBP7</accession>
<dbReference type="Proteomes" id="UP001107558">
    <property type="component" value="Chromosome 2"/>
</dbReference>
<feature type="transmembrane region" description="Helical" evidence="8">
    <location>
        <begin position="24"/>
        <end position="44"/>
    </location>
</feature>
<proteinExistence type="predicted"/>
<dbReference type="InterPro" id="IPR052192">
    <property type="entry name" value="Insect_Ionotropic_Sensory_Rcpt"/>
</dbReference>
<dbReference type="PANTHER" id="PTHR42643:SF30">
    <property type="entry name" value="IONOTROPIC RECEPTOR 40A-RELATED"/>
    <property type="match status" value="1"/>
</dbReference>
<evidence type="ECO:0000256" key="2">
    <source>
        <dbReference type="ARBA" id="ARBA00022475"/>
    </source>
</evidence>
<comment type="caution">
    <text evidence="9">The sequence shown here is derived from an EMBL/GenBank/DDBJ whole genome shotgun (WGS) entry which is preliminary data.</text>
</comment>
<evidence type="ECO:0000256" key="6">
    <source>
        <dbReference type="ARBA" id="ARBA00023170"/>
    </source>
</evidence>
<evidence type="ECO:0008006" key="11">
    <source>
        <dbReference type="Google" id="ProtNLM"/>
    </source>
</evidence>
<feature type="transmembrane region" description="Helical" evidence="8">
    <location>
        <begin position="635"/>
        <end position="659"/>
    </location>
</feature>
<dbReference type="PANTHER" id="PTHR42643">
    <property type="entry name" value="IONOTROPIC RECEPTOR 20A-RELATED"/>
    <property type="match status" value="1"/>
</dbReference>
<organism evidence="9 10">
    <name type="scientific">Polypedilum vanderplanki</name>
    <name type="common">Sleeping chironomid midge</name>
    <dbReference type="NCBI Taxonomy" id="319348"/>
    <lineage>
        <taxon>Eukaryota</taxon>
        <taxon>Metazoa</taxon>
        <taxon>Ecdysozoa</taxon>
        <taxon>Arthropoda</taxon>
        <taxon>Hexapoda</taxon>
        <taxon>Insecta</taxon>
        <taxon>Pterygota</taxon>
        <taxon>Neoptera</taxon>
        <taxon>Endopterygota</taxon>
        <taxon>Diptera</taxon>
        <taxon>Nematocera</taxon>
        <taxon>Chironomoidea</taxon>
        <taxon>Chironomidae</taxon>
        <taxon>Chironominae</taxon>
        <taxon>Polypedilum</taxon>
        <taxon>Polypedilum</taxon>
    </lineage>
</organism>
<keyword evidence="6" id="KW-0675">Receptor</keyword>
<dbReference type="EMBL" id="JADBJN010000002">
    <property type="protein sequence ID" value="KAG5679482.1"/>
    <property type="molecule type" value="Genomic_DNA"/>
</dbReference>
<evidence type="ECO:0000256" key="5">
    <source>
        <dbReference type="ARBA" id="ARBA00023136"/>
    </source>
</evidence>
<keyword evidence="7" id="KW-0325">Glycoprotein</keyword>
<keyword evidence="5 8" id="KW-0472">Membrane</keyword>
<keyword evidence="4 8" id="KW-1133">Transmembrane helix</keyword>
<name>A0A9J6CBP7_POLVA</name>
<feature type="transmembrane region" description="Helical" evidence="8">
    <location>
        <begin position="445"/>
        <end position="467"/>
    </location>
</feature>
<keyword evidence="3 8" id="KW-0812">Transmembrane</keyword>